<feature type="compositionally biased region" description="Basic and acidic residues" evidence="1">
    <location>
        <begin position="1"/>
        <end position="17"/>
    </location>
</feature>
<reference evidence="3" key="1">
    <citation type="submission" date="2016-06" db="EMBL/GenBank/DDBJ databases">
        <title>Parallel loss of symbiosis genes in relatives of nitrogen-fixing non-legume Parasponia.</title>
        <authorList>
            <person name="Van Velzen R."/>
            <person name="Holmer R."/>
            <person name="Bu F."/>
            <person name="Rutten L."/>
            <person name="Van Zeijl A."/>
            <person name="Liu W."/>
            <person name="Santuari L."/>
            <person name="Cao Q."/>
            <person name="Sharma T."/>
            <person name="Shen D."/>
            <person name="Roswanjaya Y."/>
            <person name="Wardhani T."/>
            <person name="Kalhor M.S."/>
            <person name="Jansen J."/>
            <person name="Van den Hoogen J."/>
            <person name="Gungor B."/>
            <person name="Hartog M."/>
            <person name="Hontelez J."/>
            <person name="Verver J."/>
            <person name="Yang W.-C."/>
            <person name="Schijlen E."/>
            <person name="Repin R."/>
            <person name="Schilthuizen M."/>
            <person name="Schranz E."/>
            <person name="Heidstra R."/>
            <person name="Miyata K."/>
            <person name="Fedorova E."/>
            <person name="Kohlen W."/>
            <person name="Bisseling T."/>
            <person name="Smit S."/>
            <person name="Geurts R."/>
        </authorList>
    </citation>
    <scope>NUCLEOTIDE SEQUENCE [LARGE SCALE GENOMIC DNA]</scope>
    <source>
        <strain evidence="3">cv. WU1-14</strain>
    </source>
</reference>
<accession>A0A2P5AQD3</accession>
<protein>
    <submittedName>
        <fullName evidence="2">Uncharacterized protein</fullName>
    </submittedName>
</protein>
<organism evidence="2 3">
    <name type="scientific">Parasponia andersonii</name>
    <name type="common">Sponia andersonii</name>
    <dbReference type="NCBI Taxonomy" id="3476"/>
    <lineage>
        <taxon>Eukaryota</taxon>
        <taxon>Viridiplantae</taxon>
        <taxon>Streptophyta</taxon>
        <taxon>Embryophyta</taxon>
        <taxon>Tracheophyta</taxon>
        <taxon>Spermatophyta</taxon>
        <taxon>Magnoliopsida</taxon>
        <taxon>eudicotyledons</taxon>
        <taxon>Gunneridae</taxon>
        <taxon>Pentapetalae</taxon>
        <taxon>rosids</taxon>
        <taxon>fabids</taxon>
        <taxon>Rosales</taxon>
        <taxon>Cannabaceae</taxon>
        <taxon>Parasponia</taxon>
    </lineage>
</organism>
<dbReference type="AlphaFoldDB" id="A0A2P5AQD3"/>
<proteinExistence type="predicted"/>
<gene>
    <name evidence="2" type="ORF">PanWU01x14_310190</name>
</gene>
<dbReference type="EMBL" id="JXTB01000486">
    <property type="protein sequence ID" value="PON38755.1"/>
    <property type="molecule type" value="Genomic_DNA"/>
</dbReference>
<evidence type="ECO:0000256" key="1">
    <source>
        <dbReference type="SAM" id="MobiDB-lite"/>
    </source>
</evidence>
<dbReference type="Proteomes" id="UP000237105">
    <property type="component" value="Unassembled WGS sequence"/>
</dbReference>
<feature type="compositionally biased region" description="Basic and acidic residues" evidence="1">
    <location>
        <begin position="24"/>
        <end position="39"/>
    </location>
</feature>
<keyword evidence="3" id="KW-1185">Reference proteome</keyword>
<name>A0A2P5AQD3_PARAD</name>
<feature type="region of interest" description="Disordered" evidence="1">
    <location>
        <begin position="1"/>
        <end position="51"/>
    </location>
</feature>
<comment type="caution">
    <text evidence="2">The sequence shown here is derived from an EMBL/GenBank/DDBJ whole genome shotgun (WGS) entry which is preliminary data.</text>
</comment>
<evidence type="ECO:0000313" key="3">
    <source>
        <dbReference type="Proteomes" id="UP000237105"/>
    </source>
</evidence>
<sequence length="114" mass="12626">MGHEAEKPGARREEHVRGNPKLVGHVDHGRGEHVDDEPRKPRRVGSTRPGLDEVLDGVSDVGFEIFVERRDEEGGIEVRRANLILRQFDELDAFGDGAGKRLYVGVDLGFRASG</sequence>
<evidence type="ECO:0000313" key="2">
    <source>
        <dbReference type="EMBL" id="PON38755.1"/>
    </source>
</evidence>
<dbReference type="OrthoDB" id="10274356at2759"/>